<evidence type="ECO:0000313" key="2">
    <source>
        <dbReference type="EMBL" id="PLZ87410.1"/>
    </source>
</evidence>
<dbReference type="EMBL" id="NRQW01000407">
    <property type="protein sequence ID" value="PLZ87410.1"/>
    <property type="molecule type" value="Genomic_DNA"/>
</dbReference>
<evidence type="ECO:0000313" key="3">
    <source>
        <dbReference type="Proteomes" id="UP000235036"/>
    </source>
</evidence>
<protein>
    <submittedName>
        <fullName evidence="2">Uncharacterized protein</fullName>
    </submittedName>
</protein>
<sequence>MLNVEDYWYVTNNVIVMIFTEFTLLILYQLLTLEMSLVEVKLLYIYKYWYRILKTAQLCKLSF</sequence>
<reference evidence="2 3" key="1">
    <citation type="submission" date="2017-08" db="EMBL/GenBank/DDBJ databases">
        <title>Genomes of Fischerella (Mastigocladus) sp. strains.</title>
        <authorList>
            <person name="Miller S.R."/>
        </authorList>
    </citation>
    <scope>NUCLEOTIDE SEQUENCE [LARGE SCALE GENOMIC DNA]</scope>
    <source>
        <strain evidence="2 3">CCMEE 5323</strain>
    </source>
</reference>
<keyword evidence="1" id="KW-0812">Transmembrane</keyword>
<feature type="transmembrane region" description="Helical" evidence="1">
    <location>
        <begin position="12"/>
        <end position="31"/>
    </location>
</feature>
<accession>A0A2N6K0B7</accession>
<proteinExistence type="predicted"/>
<keyword evidence="1" id="KW-0472">Membrane</keyword>
<evidence type="ECO:0000256" key="1">
    <source>
        <dbReference type="SAM" id="Phobius"/>
    </source>
</evidence>
<keyword evidence="3" id="KW-1185">Reference proteome</keyword>
<gene>
    <name evidence="2" type="ORF">CEN44_17510</name>
</gene>
<organism evidence="2 3">
    <name type="scientific">Fischerella muscicola CCMEE 5323</name>
    <dbReference type="NCBI Taxonomy" id="2019572"/>
    <lineage>
        <taxon>Bacteria</taxon>
        <taxon>Bacillati</taxon>
        <taxon>Cyanobacteriota</taxon>
        <taxon>Cyanophyceae</taxon>
        <taxon>Nostocales</taxon>
        <taxon>Hapalosiphonaceae</taxon>
        <taxon>Fischerella</taxon>
    </lineage>
</organism>
<dbReference type="Proteomes" id="UP000235036">
    <property type="component" value="Unassembled WGS sequence"/>
</dbReference>
<comment type="caution">
    <text evidence="2">The sequence shown here is derived from an EMBL/GenBank/DDBJ whole genome shotgun (WGS) entry which is preliminary data.</text>
</comment>
<keyword evidence="1" id="KW-1133">Transmembrane helix</keyword>
<dbReference type="AlphaFoldDB" id="A0A2N6K0B7"/>
<name>A0A2N6K0B7_FISMU</name>